<dbReference type="EMBL" id="MU155358">
    <property type="protein sequence ID" value="KAF9474874.1"/>
    <property type="molecule type" value="Genomic_DNA"/>
</dbReference>
<gene>
    <name evidence="1" type="ORF">BDN70DRAFT_936334</name>
</gene>
<sequence>MRIERTEVLNEPSLHSSAVLLTPSVAPTARPFIRPARPSQAYQPSISSQVQTFKFKLKLKPHHLTIAVHIARRLSSFFIDIVVDSWGHLSTPPSWMRAATRTYRSTACPSSASLHHNRRSIHLSSPSLASARLLALSHALPIRGNDVVD</sequence>
<keyword evidence="2" id="KW-1185">Reference proteome</keyword>
<reference evidence="1" key="1">
    <citation type="submission" date="2020-11" db="EMBL/GenBank/DDBJ databases">
        <authorList>
            <consortium name="DOE Joint Genome Institute"/>
            <person name="Ahrendt S."/>
            <person name="Riley R."/>
            <person name="Andreopoulos W."/>
            <person name="Labutti K."/>
            <person name="Pangilinan J."/>
            <person name="Ruiz-Duenas F.J."/>
            <person name="Barrasa J.M."/>
            <person name="Sanchez-Garcia M."/>
            <person name="Camarero S."/>
            <person name="Miyauchi S."/>
            <person name="Serrano A."/>
            <person name="Linde D."/>
            <person name="Babiker R."/>
            <person name="Drula E."/>
            <person name="Ayuso-Fernandez I."/>
            <person name="Pacheco R."/>
            <person name="Padilla G."/>
            <person name="Ferreira P."/>
            <person name="Barriuso J."/>
            <person name="Kellner H."/>
            <person name="Castanera R."/>
            <person name="Alfaro M."/>
            <person name="Ramirez L."/>
            <person name="Pisabarro A.G."/>
            <person name="Kuo A."/>
            <person name="Tritt A."/>
            <person name="Lipzen A."/>
            <person name="He G."/>
            <person name="Yan M."/>
            <person name="Ng V."/>
            <person name="Cullen D."/>
            <person name="Martin F."/>
            <person name="Rosso M.-N."/>
            <person name="Henrissat B."/>
            <person name="Hibbett D."/>
            <person name="Martinez A.T."/>
            <person name="Grigoriev I.V."/>
        </authorList>
    </citation>
    <scope>NUCLEOTIDE SEQUENCE</scope>
    <source>
        <strain evidence="1">CIRM-BRFM 674</strain>
    </source>
</reference>
<evidence type="ECO:0000313" key="2">
    <source>
        <dbReference type="Proteomes" id="UP000807469"/>
    </source>
</evidence>
<name>A0A9P5YSY2_9AGAR</name>
<dbReference type="AlphaFoldDB" id="A0A9P5YSY2"/>
<comment type="caution">
    <text evidence="1">The sequence shown here is derived from an EMBL/GenBank/DDBJ whole genome shotgun (WGS) entry which is preliminary data.</text>
</comment>
<proteinExistence type="predicted"/>
<organism evidence="1 2">
    <name type="scientific">Pholiota conissans</name>
    <dbReference type="NCBI Taxonomy" id="109636"/>
    <lineage>
        <taxon>Eukaryota</taxon>
        <taxon>Fungi</taxon>
        <taxon>Dikarya</taxon>
        <taxon>Basidiomycota</taxon>
        <taxon>Agaricomycotina</taxon>
        <taxon>Agaricomycetes</taxon>
        <taxon>Agaricomycetidae</taxon>
        <taxon>Agaricales</taxon>
        <taxon>Agaricineae</taxon>
        <taxon>Strophariaceae</taxon>
        <taxon>Pholiota</taxon>
    </lineage>
</organism>
<evidence type="ECO:0000313" key="1">
    <source>
        <dbReference type="EMBL" id="KAF9474874.1"/>
    </source>
</evidence>
<accession>A0A9P5YSY2</accession>
<protein>
    <submittedName>
        <fullName evidence="1">Uncharacterized protein</fullName>
    </submittedName>
</protein>
<dbReference type="Proteomes" id="UP000807469">
    <property type="component" value="Unassembled WGS sequence"/>
</dbReference>